<name>A0A2N9FHF6_FAGSY</name>
<dbReference type="InterPro" id="IPR026960">
    <property type="entry name" value="RVT-Znf"/>
</dbReference>
<gene>
    <name evidence="3" type="ORF">FSB_LOCUS18148</name>
    <name evidence="4" type="ORF">FSB_LOCUS31002</name>
</gene>
<proteinExistence type="predicted"/>
<evidence type="ECO:0000259" key="2">
    <source>
        <dbReference type="Pfam" id="PF13966"/>
    </source>
</evidence>
<accession>A0A2N9FHF6</accession>
<evidence type="ECO:0000313" key="4">
    <source>
        <dbReference type="EMBL" id="SPD03120.1"/>
    </source>
</evidence>
<dbReference type="EMBL" id="OIVN01002378">
    <property type="protein sequence ID" value="SPD03120.1"/>
    <property type="molecule type" value="Genomic_DNA"/>
</dbReference>
<feature type="compositionally biased region" description="Gly residues" evidence="1">
    <location>
        <begin position="204"/>
        <end position="219"/>
    </location>
</feature>
<sequence>MSAEVAPVLFDCSSHQDATIDSLLGRTGWHEMEAGVFDTQSFYYALGGFNAVRFSWKGIWGVKAPWRVSFFVWTAAWGLTCDNLMHRGYALEGLCCMCRFNGGDSGPSTVSLRCGVKVVGLCLSLFWDPVSDSGAGYGSLVWVEKLFSLSKISEDEIKQARGNDHVDKVRIWWRSSEWCDRGREWESGDEDARGGDVVVKLGGRSNGGCQLGSEKGGGQQEVRWVRDNGGG</sequence>
<dbReference type="EMBL" id="OIVN01001133">
    <property type="protein sequence ID" value="SPC90266.1"/>
    <property type="molecule type" value="Genomic_DNA"/>
</dbReference>
<reference evidence="3" key="1">
    <citation type="submission" date="2018-02" db="EMBL/GenBank/DDBJ databases">
        <authorList>
            <person name="Cohen D.B."/>
            <person name="Kent A.D."/>
        </authorList>
    </citation>
    <scope>NUCLEOTIDE SEQUENCE</scope>
</reference>
<protein>
    <recommendedName>
        <fullName evidence="2">Reverse transcriptase zinc-binding domain-containing protein</fullName>
    </recommendedName>
</protein>
<feature type="region of interest" description="Disordered" evidence="1">
    <location>
        <begin position="204"/>
        <end position="231"/>
    </location>
</feature>
<organism evidence="3">
    <name type="scientific">Fagus sylvatica</name>
    <name type="common">Beechnut</name>
    <dbReference type="NCBI Taxonomy" id="28930"/>
    <lineage>
        <taxon>Eukaryota</taxon>
        <taxon>Viridiplantae</taxon>
        <taxon>Streptophyta</taxon>
        <taxon>Embryophyta</taxon>
        <taxon>Tracheophyta</taxon>
        <taxon>Spermatophyta</taxon>
        <taxon>Magnoliopsida</taxon>
        <taxon>eudicotyledons</taxon>
        <taxon>Gunneridae</taxon>
        <taxon>Pentapetalae</taxon>
        <taxon>rosids</taxon>
        <taxon>fabids</taxon>
        <taxon>Fagales</taxon>
        <taxon>Fagaceae</taxon>
        <taxon>Fagus</taxon>
    </lineage>
</organism>
<evidence type="ECO:0000313" key="3">
    <source>
        <dbReference type="EMBL" id="SPC90266.1"/>
    </source>
</evidence>
<feature type="domain" description="Reverse transcriptase zinc-binding" evidence="2">
    <location>
        <begin position="37"/>
        <end position="99"/>
    </location>
</feature>
<dbReference type="Pfam" id="PF13966">
    <property type="entry name" value="zf-RVT"/>
    <property type="match status" value="1"/>
</dbReference>
<evidence type="ECO:0000256" key="1">
    <source>
        <dbReference type="SAM" id="MobiDB-lite"/>
    </source>
</evidence>
<dbReference type="AlphaFoldDB" id="A0A2N9FHF6"/>